<dbReference type="EMBL" id="GG657755">
    <property type="protein sequence ID" value="EFL29386.1"/>
    <property type="molecule type" value="Genomic_DNA"/>
</dbReference>
<dbReference type="RefSeq" id="WP_009721183.1">
    <property type="nucleotide sequence ID" value="NZ_GG657755.1"/>
</dbReference>
<dbReference type="STRING" id="457427.SSOG_09100"/>
<accession>D9WWV8</accession>
<evidence type="ECO:0000313" key="2">
    <source>
        <dbReference type="Proteomes" id="UP000003963"/>
    </source>
</evidence>
<evidence type="ECO:0000313" key="1">
    <source>
        <dbReference type="EMBL" id="EFL29386.1"/>
    </source>
</evidence>
<keyword evidence="2" id="KW-1185">Reference proteome</keyword>
<name>D9WWV8_9ACTN</name>
<reference evidence="1 2" key="1">
    <citation type="submission" date="2009-02" db="EMBL/GenBank/DDBJ databases">
        <title>Annotation of Streptomyces hygroscopicus strain ATCC 53653.</title>
        <authorList>
            <consortium name="The Broad Institute Genome Sequencing Platform"/>
            <consortium name="Broad Institute Microbial Sequencing Center"/>
            <person name="Fischbach M."/>
            <person name="Godfrey P."/>
            <person name="Ward D."/>
            <person name="Young S."/>
            <person name="Zeng Q."/>
            <person name="Koehrsen M."/>
            <person name="Alvarado L."/>
            <person name="Berlin A.M."/>
            <person name="Bochicchio J."/>
            <person name="Borenstein D."/>
            <person name="Chapman S.B."/>
            <person name="Chen Z."/>
            <person name="Engels R."/>
            <person name="Freedman E."/>
            <person name="Gellesch M."/>
            <person name="Goldberg J."/>
            <person name="Griggs A."/>
            <person name="Gujja S."/>
            <person name="Heilman E.R."/>
            <person name="Heiman D.I."/>
            <person name="Hepburn T.A."/>
            <person name="Howarth C."/>
            <person name="Jen D."/>
            <person name="Larson L."/>
            <person name="Lewis B."/>
            <person name="Mehta T."/>
            <person name="Park D."/>
            <person name="Pearson M."/>
            <person name="Richards J."/>
            <person name="Roberts A."/>
            <person name="Saif S."/>
            <person name="Shea T.D."/>
            <person name="Shenoy N."/>
            <person name="Sisk P."/>
            <person name="Stolte C."/>
            <person name="Sykes S.N."/>
            <person name="Thomson T."/>
            <person name="Walk T."/>
            <person name="White J."/>
            <person name="Yandava C."/>
            <person name="Straight P."/>
            <person name="Clardy J."/>
            <person name="Hung D."/>
            <person name="Kolter R."/>
            <person name="Mekalanos J."/>
            <person name="Walker S."/>
            <person name="Walsh C.T."/>
            <person name="Wieland-Brown L.C."/>
            <person name="Haas B."/>
            <person name="Nusbaum C."/>
            <person name="Birren B."/>
        </authorList>
    </citation>
    <scope>NUCLEOTIDE SEQUENCE [LARGE SCALE GENOMIC DNA]</scope>
    <source>
        <strain evidence="1 2">ATCC 53653</strain>
    </source>
</reference>
<proteinExistence type="predicted"/>
<protein>
    <submittedName>
        <fullName evidence="1">Uncharacterized protein</fullName>
    </submittedName>
</protein>
<dbReference type="Proteomes" id="UP000003963">
    <property type="component" value="Unassembled WGS sequence"/>
</dbReference>
<dbReference type="HOGENOM" id="CLU_2939836_0_0_11"/>
<sequence>MSRDREQRAAEYEDLAADATRLASQVSSTNPAEAAACVTDYTESAERYAGMARALRTPNP</sequence>
<dbReference type="AlphaFoldDB" id="D9WWV8"/>
<organism evidence="1 2">
    <name type="scientific">Streptomyces himastatinicus ATCC 53653</name>
    <dbReference type="NCBI Taxonomy" id="457427"/>
    <lineage>
        <taxon>Bacteria</taxon>
        <taxon>Bacillati</taxon>
        <taxon>Actinomycetota</taxon>
        <taxon>Actinomycetes</taxon>
        <taxon>Kitasatosporales</taxon>
        <taxon>Streptomycetaceae</taxon>
        <taxon>Streptomyces</taxon>
        <taxon>Streptomyces violaceusniger group</taxon>
    </lineage>
</organism>
<gene>
    <name evidence="1" type="ORF">SSOG_09100</name>
</gene>